<dbReference type="PANTHER" id="PTHR44420:SF2">
    <property type="entry name" value="GLUTATHIONE S-TRANSFERASE DHAR2-RELATED"/>
    <property type="match status" value="1"/>
</dbReference>
<dbReference type="GO" id="GO:0045174">
    <property type="term" value="F:glutathione dehydrogenase (ascorbate) activity"/>
    <property type="evidence" value="ECO:0007669"/>
    <property type="project" value="InterPro"/>
</dbReference>
<keyword evidence="5" id="KW-0812">Transmembrane</keyword>
<feature type="transmembrane region" description="Helical" evidence="5">
    <location>
        <begin position="81"/>
        <end position="106"/>
    </location>
</feature>
<evidence type="ECO:0000256" key="4">
    <source>
        <dbReference type="ARBA" id="ARBA00047960"/>
    </source>
</evidence>
<dbReference type="STRING" id="1590841.A0A2R6PWX6"/>
<keyword evidence="8" id="KW-1185">Reference proteome</keyword>
<dbReference type="EMBL" id="NKQK01000022">
    <property type="protein sequence ID" value="PSR98260.1"/>
    <property type="molecule type" value="Genomic_DNA"/>
</dbReference>
<proteinExistence type="inferred from homology"/>
<dbReference type="EC" id="2.5.1.18" evidence="1"/>
<evidence type="ECO:0000256" key="2">
    <source>
        <dbReference type="ARBA" id="ARBA00022679"/>
    </source>
</evidence>
<reference evidence="7 8" key="1">
    <citation type="submission" date="2017-07" db="EMBL/GenBank/DDBJ databases">
        <title>An improved, manually edited Actinidia chinensis var. chinensis (kiwifruit) genome highlights the challenges associated with draft genomes and gene prediction in plants.</title>
        <authorList>
            <person name="Pilkington S."/>
            <person name="Crowhurst R."/>
            <person name="Hilario E."/>
            <person name="Nardozza S."/>
            <person name="Fraser L."/>
            <person name="Peng Y."/>
            <person name="Gunaseelan K."/>
            <person name="Simpson R."/>
            <person name="Tahir J."/>
            <person name="Deroles S."/>
            <person name="Templeton K."/>
            <person name="Luo Z."/>
            <person name="Davy M."/>
            <person name="Cheng C."/>
            <person name="Mcneilage M."/>
            <person name="Scaglione D."/>
            <person name="Liu Y."/>
            <person name="Zhang Q."/>
            <person name="Datson P."/>
            <person name="De Silva N."/>
            <person name="Gardiner S."/>
            <person name="Bassett H."/>
            <person name="Chagne D."/>
            <person name="Mccallum J."/>
            <person name="Dzierzon H."/>
            <person name="Deng C."/>
            <person name="Wang Y.-Y."/>
            <person name="Barron N."/>
            <person name="Manako K."/>
            <person name="Bowen J."/>
            <person name="Foster T."/>
            <person name="Erridge Z."/>
            <person name="Tiffin H."/>
            <person name="Waite C."/>
            <person name="Davies K."/>
            <person name="Grierson E."/>
            <person name="Laing W."/>
            <person name="Kirk R."/>
            <person name="Chen X."/>
            <person name="Wood M."/>
            <person name="Montefiori M."/>
            <person name="Brummell D."/>
            <person name="Schwinn K."/>
            <person name="Catanach A."/>
            <person name="Fullerton C."/>
            <person name="Li D."/>
            <person name="Meiyalaghan S."/>
            <person name="Nieuwenhuizen N."/>
            <person name="Read N."/>
            <person name="Prakash R."/>
            <person name="Hunter D."/>
            <person name="Zhang H."/>
            <person name="Mckenzie M."/>
            <person name="Knabel M."/>
            <person name="Harris A."/>
            <person name="Allan A."/>
            <person name="Chen A."/>
            <person name="Janssen B."/>
            <person name="Plunkett B."/>
            <person name="Dwamena C."/>
            <person name="Voogd C."/>
            <person name="Leif D."/>
            <person name="Lafferty D."/>
            <person name="Souleyre E."/>
            <person name="Varkonyi-Gasic E."/>
            <person name="Gambi F."/>
            <person name="Hanley J."/>
            <person name="Yao J.-L."/>
            <person name="Cheung J."/>
            <person name="David K."/>
            <person name="Warren B."/>
            <person name="Marsh K."/>
            <person name="Snowden K."/>
            <person name="Lin-Wang K."/>
            <person name="Brian L."/>
            <person name="Martinez-Sanchez M."/>
            <person name="Wang M."/>
            <person name="Ileperuma N."/>
            <person name="Macnee N."/>
            <person name="Campin R."/>
            <person name="Mcatee P."/>
            <person name="Drummond R."/>
            <person name="Espley R."/>
            <person name="Ireland H."/>
            <person name="Wu R."/>
            <person name="Atkinson R."/>
            <person name="Karunairetnam S."/>
            <person name="Bulley S."/>
            <person name="Chunkath S."/>
            <person name="Hanley Z."/>
            <person name="Storey R."/>
            <person name="Thrimawithana A."/>
            <person name="Thomson S."/>
            <person name="David C."/>
            <person name="Testolin R."/>
        </authorList>
    </citation>
    <scope>NUCLEOTIDE SEQUENCE [LARGE SCALE GENOMIC DNA]</scope>
    <source>
        <strain evidence="8">cv. Red5</strain>
        <tissue evidence="7">Young leaf</tissue>
    </source>
</reference>
<feature type="domain" description="GST N-terminal" evidence="6">
    <location>
        <begin position="2"/>
        <end position="64"/>
    </location>
</feature>
<dbReference type="SUPFAM" id="SSF52833">
    <property type="entry name" value="Thioredoxin-like"/>
    <property type="match status" value="1"/>
</dbReference>
<dbReference type="OrthoDB" id="1935530at2759"/>
<evidence type="ECO:0000256" key="3">
    <source>
        <dbReference type="ARBA" id="ARBA00024194"/>
    </source>
</evidence>
<dbReference type="Pfam" id="PF13417">
    <property type="entry name" value="GST_N_3"/>
    <property type="match status" value="1"/>
</dbReference>
<dbReference type="InterPro" id="IPR036249">
    <property type="entry name" value="Thioredoxin-like_sf"/>
</dbReference>
<gene>
    <name evidence="7" type="ORF">CEY00_Acc24863</name>
</gene>
<keyword evidence="5" id="KW-1133">Transmembrane helix</keyword>
<protein>
    <recommendedName>
        <fullName evidence="1">glutathione transferase</fullName>
        <ecNumber evidence="1">2.5.1.18</ecNumber>
    </recommendedName>
</protein>
<evidence type="ECO:0000259" key="6">
    <source>
        <dbReference type="Pfam" id="PF13417"/>
    </source>
</evidence>
<dbReference type="PANTHER" id="PTHR44420">
    <property type="entry name" value="GLUTATHIONE S-TRANSFERASE DHAR2-RELATED"/>
    <property type="match status" value="1"/>
</dbReference>
<evidence type="ECO:0000313" key="8">
    <source>
        <dbReference type="Proteomes" id="UP000241394"/>
    </source>
</evidence>
<evidence type="ECO:0000256" key="5">
    <source>
        <dbReference type="SAM" id="Phobius"/>
    </source>
</evidence>
<reference evidence="8" key="2">
    <citation type="journal article" date="2018" name="BMC Genomics">
        <title>A manually annotated Actinidia chinensis var. chinensis (kiwifruit) genome highlights the challenges associated with draft genomes and gene prediction in plants.</title>
        <authorList>
            <person name="Pilkington S.M."/>
            <person name="Crowhurst R."/>
            <person name="Hilario E."/>
            <person name="Nardozza S."/>
            <person name="Fraser L."/>
            <person name="Peng Y."/>
            <person name="Gunaseelan K."/>
            <person name="Simpson R."/>
            <person name="Tahir J."/>
            <person name="Deroles S.C."/>
            <person name="Templeton K."/>
            <person name="Luo Z."/>
            <person name="Davy M."/>
            <person name="Cheng C."/>
            <person name="McNeilage M."/>
            <person name="Scaglione D."/>
            <person name="Liu Y."/>
            <person name="Zhang Q."/>
            <person name="Datson P."/>
            <person name="De Silva N."/>
            <person name="Gardiner S.E."/>
            <person name="Bassett H."/>
            <person name="Chagne D."/>
            <person name="McCallum J."/>
            <person name="Dzierzon H."/>
            <person name="Deng C."/>
            <person name="Wang Y.Y."/>
            <person name="Barron L."/>
            <person name="Manako K."/>
            <person name="Bowen J."/>
            <person name="Foster T.M."/>
            <person name="Erridge Z.A."/>
            <person name="Tiffin H."/>
            <person name="Waite C.N."/>
            <person name="Davies K.M."/>
            <person name="Grierson E.P."/>
            <person name="Laing W.A."/>
            <person name="Kirk R."/>
            <person name="Chen X."/>
            <person name="Wood M."/>
            <person name="Montefiori M."/>
            <person name="Brummell D.A."/>
            <person name="Schwinn K.E."/>
            <person name="Catanach A."/>
            <person name="Fullerton C."/>
            <person name="Li D."/>
            <person name="Meiyalaghan S."/>
            <person name="Nieuwenhuizen N."/>
            <person name="Read N."/>
            <person name="Prakash R."/>
            <person name="Hunter D."/>
            <person name="Zhang H."/>
            <person name="McKenzie M."/>
            <person name="Knabel M."/>
            <person name="Harris A."/>
            <person name="Allan A.C."/>
            <person name="Gleave A."/>
            <person name="Chen A."/>
            <person name="Janssen B.J."/>
            <person name="Plunkett B."/>
            <person name="Ampomah-Dwamena C."/>
            <person name="Voogd C."/>
            <person name="Leif D."/>
            <person name="Lafferty D."/>
            <person name="Souleyre E.J.F."/>
            <person name="Varkonyi-Gasic E."/>
            <person name="Gambi F."/>
            <person name="Hanley J."/>
            <person name="Yao J.L."/>
            <person name="Cheung J."/>
            <person name="David K.M."/>
            <person name="Warren B."/>
            <person name="Marsh K."/>
            <person name="Snowden K.C."/>
            <person name="Lin-Wang K."/>
            <person name="Brian L."/>
            <person name="Martinez-Sanchez M."/>
            <person name="Wang M."/>
            <person name="Ileperuma N."/>
            <person name="Macnee N."/>
            <person name="Campin R."/>
            <person name="McAtee P."/>
            <person name="Drummond R.S.M."/>
            <person name="Espley R.V."/>
            <person name="Ireland H.S."/>
            <person name="Wu R."/>
            <person name="Atkinson R.G."/>
            <person name="Karunairetnam S."/>
            <person name="Bulley S."/>
            <person name="Chunkath S."/>
            <person name="Hanley Z."/>
            <person name="Storey R."/>
            <person name="Thrimawithana A.H."/>
            <person name="Thomson S."/>
            <person name="David C."/>
            <person name="Testolin R."/>
            <person name="Huang H."/>
            <person name="Hellens R.P."/>
            <person name="Schaffer R.J."/>
        </authorList>
    </citation>
    <scope>NUCLEOTIDE SEQUENCE [LARGE SCALE GENOMIC DNA]</scope>
    <source>
        <strain evidence="8">cv. Red5</strain>
    </source>
</reference>
<dbReference type="AlphaFoldDB" id="A0A2R6PWX6"/>
<evidence type="ECO:0000313" key="7">
    <source>
        <dbReference type="EMBL" id="PSR98260.1"/>
    </source>
</evidence>
<name>A0A2R6PWX6_ACTCC</name>
<dbReference type="GO" id="GO:0004364">
    <property type="term" value="F:glutathione transferase activity"/>
    <property type="evidence" value="ECO:0007669"/>
    <property type="project" value="UniProtKB-EC"/>
</dbReference>
<comment type="similarity">
    <text evidence="3">Belongs to the GST superfamily. DHAR family.</text>
</comment>
<keyword evidence="5" id="KW-0472">Membrane</keyword>
<sequence>MQLTLEEKMIPYKMNLINLNDKPQWFLELSPEGKVHVIKFDDKWIPNSVTPDVIVDLIEENFIDPPLSPPLRSPLCMHLSLFLFLKICACLYVCIFGLYVCILGYVKVWLLFQSIPN</sequence>
<keyword evidence="2 7" id="KW-0808">Transferase</keyword>
<dbReference type="Proteomes" id="UP000241394">
    <property type="component" value="Chromosome LG22"/>
</dbReference>
<comment type="caution">
    <text evidence="7">The sequence shown here is derived from an EMBL/GenBank/DDBJ whole genome shotgun (WGS) entry which is preliminary data.</text>
</comment>
<comment type="catalytic activity">
    <reaction evidence="4">
        <text>RX + glutathione = an S-substituted glutathione + a halide anion + H(+)</text>
        <dbReference type="Rhea" id="RHEA:16437"/>
        <dbReference type="ChEBI" id="CHEBI:15378"/>
        <dbReference type="ChEBI" id="CHEBI:16042"/>
        <dbReference type="ChEBI" id="CHEBI:17792"/>
        <dbReference type="ChEBI" id="CHEBI:57925"/>
        <dbReference type="ChEBI" id="CHEBI:90779"/>
        <dbReference type="EC" id="2.5.1.18"/>
    </reaction>
</comment>
<dbReference type="OMA" id="KICACLY"/>
<accession>A0A2R6PWX6</accession>
<dbReference type="Gene3D" id="3.40.30.10">
    <property type="entry name" value="Glutaredoxin"/>
    <property type="match status" value="1"/>
</dbReference>
<evidence type="ECO:0000256" key="1">
    <source>
        <dbReference type="ARBA" id="ARBA00012452"/>
    </source>
</evidence>
<dbReference type="InParanoid" id="A0A2R6PWX6"/>
<dbReference type="Gramene" id="PSR98260">
    <property type="protein sequence ID" value="PSR98260"/>
    <property type="gene ID" value="CEY00_Acc24863"/>
</dbReference>
<dbReference type="InterPro" id="IPR044627">
    <property type="entry name" value="DHAR1/2/3/4"/>
</dbReference>
<dbReference type="GO" id="GO:0033355">
    <property type="term" value="P:ascorbate glutathione cycle"/>
    <property type="evidence" value="ECO:0007669"/>
    <property type="project" value="InterPro"/>
</dbReference>
<organism evidence="7 8">
    <name type="scientific">Actinidia chinensis var. chinensis</name>
    <name type="common">Chinese soft-hair kiwi</name>
    <dbReference type="NCBI Taxonomy" id="1590841"/>
    <lineage>
        <taxon>Eukaryota</taxon>
        <taxon>Viridiplantae</taxon>
        <taxon>Streptophyta</taxon>
        <taxon>Embryophyta</taxon>
        <taxon>Tracheophyta</taxon>
        <taxon>Spermatophyta</taxon>
        <taxon>Magnoliopsida</taxon>
        <taxon>eudicotyledons</taxon>
        <taxon>Gunneridae</taxon>
        <taxon>Pentapetalae</taxon>
        <taxon>asterids</taxon>
        <taxon>Ericales</taxon>
        <taxon>Actinidiaceae</taxon>
        <taxon>Actinidia</taxon>
    </lineage>
</organism>
<dbReference type="InterPro" id="IPR004045">
    <property type="entry name" value="Glutathione_S-Trfase_N"/>
</dbReference>